<dbReference type="EMBL" id="RRYP01005890">
    <property type="protein sequence ID" value="TNV81645.1"/>
    <property type="molecule type" value="Genomic_DNA"/>
</dbReference>
<sequence length="126" mass="14716">MGNFCCSSDTRVQRRPSIDLSIIHKLHCNEKKTKFLLMNLKSHYITLDIFAFAFDQTKFSRFSHQVSNFYRNTLIIESQLLSAIMVSKFPIVVTNIENFSKKKKYINKKLIIELEQVNKQSLPKGV</sequence>
<proteinExistence type="predicted"/>
<dbReference type="AlphaFoldDB" id="A0A8J8NWH0"/>
<protein>
    <submittedName>
        <fullName evidence="1">Uncharacterized protein</fullName>
    </submittedName>
</protein>
<organism evidence="1 2">
    <name type="scientific">Halteria grandinella</name>
    <dbReference type="NCBI Taxonomy" id="5974"/>
    <lineage>
        <taxon>Eukaryota</taxon>
        <taxon>Sar</taxon>
        <taxon>Alveolata</taxon>
        <taxon>Ciliophora</taxon>
        <taxon>Intramacronucleata</taxon>
        <taxon>Spirotrichea</taxon>
        <taxon>Stichotrichia</taxon>
        <taxon>Sporadotrichida</taxon>
        <taxon>Halteriidae</taxon>
        <taxon>Halteria</taxon>
    </lineage>
</organism>
<evidence type="ECO:0000313" key="1">
    <source>
        <dbReference type="EMBL" id="TNV81645.1"/>
    </source>
</evidence>
<evidence type="ECO:0000313" key="2">
    <source>
        <dbReference type="Proteomes" id="UP000785679"/>
    </source>
</evidence>
<keyword evidence="2" id="KW-1185">Reference proteome</keyword>
<name>A0A8J8NWH0_HALGN</name>
<gene>
    <name evidence="1" type="ORF">FGO68_gene10698</name>
</gene>
<reference evidence="1" key="1">
    <citation type="submission" date="2019-06" db="EMBL/GenBank/DDBJ databases">
        <authorList>
            <person name="Zheng W."/>
        </authorList>
    </citation>
    <scope>NUCLEOTIDE SEQUENCE</scope>
    <source>
        <strain evidence="1">QDHG01</strain>
    </source>
</reference>
<accession>A0A8J8NWH0</accession>
<comment type="caution">
    <text evidence="1">The sequence shown here is derived from an EMBL/GenBank/DDBJ whole genome shotgun (WGS) entry which is preliminary data.</text>
</comment>
<dbReference type="Proteomes" id="UP000785679">
    <property type="component" value="Unassembled WGS sequence"/>
</dbReference>